<evidence type="ECO:0000256" key="13">
    <source>
        <dbReference type="ARBA" id="ARBA00023136"/>
    </source>
</evidence>
<dbReference type="InterPro" id="IPR029151">
    <property type="entry name" value="Sensor-like_sf"/>
</dbReference>
<feature type="transmembrane region" description="Helical" evidence="15">
    <location>
        <begin position="179"/>
        <end position="198"/>
    </location>
</feature>
<reference evidence="18 19" key="2">
    <citation type="submission" date="2019-09" db="EMBL/GenBank/DDBJ databases">
        <authorList>
            <person name="Jin C."/>
        </authorList>
    </citation>
    <scope>NUCLEOTIDE SEQUENCE [LARGE SCALE GENOMIC DNA]</scope>
    <source>
        <strain evidence="18 19">AN110305</strain>
    </source>
</reference>
<feature type="region of interest" description="Disordered" evidence="14">
    <location>
        <begin position="520"/>
        <end position="576"/>
    </location>
</feature>
<sequence>MVTECHVRRSTKLSTRILVSQLTILIITMVIGFVLYAQQTRATLDTQYEQRALAIAETVAALPQVRAAVAAGADPSGTVQALAEQIRHDVDAVRYVVVIDRDGIRLSHPTPAQIDKKIEEPVVALDGHTHVRTDPGSLGDSANGRAPVFGSDGRPIGEVSAGILEDRVVGQWWLELPPVALYTALALCFGAAVSLLLARRLKKTTFGLELHEIASLLQEREAMLHGVREGVVTFDQDGRVTLINDEARRLLGLPGSAIGQRLDALLPDGCLRDVLSGSVEGTDQIVLTDEHCLVVNRMAVNLRGQALGAVATLRDRTETEGLLRELTSTRGLTDALRAQQHEFANRLHTIAGLLELGRTDEALDYLTDTSGIAEGFAESVSDKIGDPMVAALVVAKASVAAERDVALLLTEDSFVDGLLAERHAVVTILGNLIDNAIDAAAGGPSPAHVTIRLRSEADQLFIRVSDTGPGIPVGADDSIFQSGFTTKPTRANLDRGLGLAIVRRLARRLDGQITVSEGPGPVFTVTLPDHASDRGSGGASDDAADHAADHAADASTGAELGASPGAASGANLGVTR</sequence>
<dbReference type="GO" id="GO:0005524">
    <property type="term" value="F:ATP binding"/>
    <property type="evidence" value="ECO:0007669"/>
    <property type="project" value="UniProtKB-KW"/>
</dbReference>
<evidence type="ECO:0000256" key="12">
    <source>
        <dbReference type="ARBA" id="ARBA00023012"/>
    </source>
</evidence>
<evidence type="ECO:0000256" key="5">
    <source>
        <dbReference type="ARBA" id="ARBA00022553"/>
    </source>
</evidence>
<gene>
    <name evidence="18" type="ORF">F0L68_35210</name>
</gene>
<dbReference type="InterPro" id="IPR004358">
    <property type="entry name" value="Sig_transdc_His_kin-like_C"/>
</dbReference>
<dbReference type="GO" id="GO:0005886">
    <property type="term" value="C:plasma membrane"/>
    <property type="evidence" value="ECO:0007669"/>
    <property type="project" value="UniProtKB-SubCell"/>
</dbReference>
<dbReference type="InterPro" id="IPR035965">
    <property type="entry name" value="PAS-like_dom_sf"/>
</dbReference>
<dbReference type="Gene3D" id="3.30.565.10">
    <property type="entry name" value="Histidine kinase-like ATPase, C-terminal domain"/>
    <property type="match status" value="1"/>
</dbReference>
<dbReference type="Pfam" id="PF13188">
    <property type="entry name" value="PAS_8"/>
    <property type="match status" value="1"/>
</dbReference>
<dbReference type="InterPro" id="IPR039506">
    <property type="entry name" value="SPOB_a"/>
</dbReference>
<evidence type="ECO:0000259" key="17">
    <source>
        <dbReference type="PROSITE" id="PS50112"/>
    </source>
</evidence>
<dbReference type="EC" id="2.7.13.3" evidence="3"/>
<evidence type="ECO:0000313" key="19">
    <source>
        <dbReference type="Proteomes" id="UP000323454"/>
    </source>
</evidence>
<evidence type="ECO:0000256" key="8">
    <source>
        <dbReference type="ARBA" id="ARBA00022741"/>
    </source>
</evidence>
<dbReference type="InterPro" id="IPR016120">
    <property type="entry name" value="Sig_transdc_His_kin_SpoOB"/>
</dbReference>
<accession>A0A5B2WMA0</accession>
<comment type="caution">
    <text evidence="18">The sequence shown here is derived from an EMBL/GenBank/DDBJ whole genome shotgun (WGS) entry which is preliminary data.</text>
</comment>
<dbReference type="SUPFAM" id="SSF55785">
    <property type="entry name" value="PYP-like sensor domain (PAS domain)"/>
    <property type="match status" value="1"/>
</dbReference>
<name>A0A5B2WMA0_9PSEU</name>
<evidence type="ECO:0000259" key="16">
    <source>
        <dbReference type="PROSITE" id="PS50109"/>
    </source>
</evidence>
<dbReference type="FunFam" id="3.30.450.20:FF:000018">
    <property type="entry name" value="Sensor histidine kinase DcuS"/>
    <property type="match status" value="1"/>
</dbReference>
<keyword evidence="19" id="KW-1185">Reference proteome</keyword>
<keyword evidence="11 15" id="KW-1133">Transmembrane helix</keyword>
<proteinExistence type="predicted"/>
<dbReference type="InterPro" id="IPR036890">
    <property type="entry name" value="HATPase_C_sf"/>
</dbReference>
<feature type="transmembrane region" description="Helical" evidence="15">
    <location>
        <begin position="17"/>
        <end position="37"/>
    </location>
</feature>
<keyword evidence="8" id="KW-0547">Nucleotide-binding</keyword>
<keyword evidence="6" id="KW-0808">Transferase</keyword>
<dbReference type="Pfam" id="PF14689">
    <property type="entry name" value="SPOB_a"/>
    <property type="match status" value="1"/>
</dbReference>
<dbReference type="PROSITE" id="PS50112">
    <property type="entry name" value="PAS"/>
    <property type="match status" value="1"/>
</dbReference>
<protein>
    <recommendedName>
        <fullName evidence="3">histidine kinase</fullName>
        <ecNumber evidence="3">2.7.13.3</ecNumber>
    </recommendedName>
</protein>
<feature type="domain" description="Histidine kinase" evidence="16">
    <location>
        <begin position="317"/>
        <end position="531"/>
    </location>
</feature>
<reference evidence="18 19" key="1">
    <citation type="submission" date="2019-09" db="EMBL/GenBank/DDBJ databases">
        <title>Goodfellowia gen. nov., a new genus of the Pseudonocardineae related to Actinoalloteichus, containing Goodfellowia coeruleoviolacea gen. nov., comb. nov. gen. nov., comb. nov.</title>
        <authorList>
            <person name="Labeda D."/>
        </authorList>
    </citation>
    <scope>NUCLEOTIDE SEQUENCE [LARGE SCALE GENOMIC DNA]</scope>
    <source>
        <strain evidence="18 19">AN110305</strain>
    </source>
</reference>
<dbReference type="SUPFAM" id="SSF55890">
    <property type="entry name" value="Sporulation response regulatory protein Spo0B"/>
    <property type="match status" value="1"/>
</dbReference>
<keyword evidence="12" id="KW-0902">Two-component regulatory system</keyword>
<comment type="catalytic activity">
    <reaction evidence="1">
        <text>ATP + protein L-histidine = ADP + protein N-phospho-L-histidine.</text>
        <dbReference type="EC" id="2.7.13.3"/>
    </reaction>
</comment>
<dbReference type="InterPro" id="IPR000014">
    <property type="entry name" value="PAS"/>
</dbReference>
<dbReference type="Pfam" id="PF02518">
    <property type="entry name" value="HATPase_c"/>
    <property type="match status" value="1"/>
</dbReference>
<keyword evidence="7 15" id="KW-0812">Transmembrane</keyword>
<dbReference type="PROSITE" id="PS50109">
    <property type="entry name" value="HIS_KIN"/>
    <property type="match status" value="1"/>
</dbReference>
<dbReference type="InterPro" id="IPR033463">
    <property type="entry name" value="sCache_3"/>
</dbReference>
<dbReference type="SMART" id="SM00091">
    <property type="entry name" value="PAS"/>
    <property type="match status" value="1"/>
</dbReference>
<keyword evidence="5" id="KW-0597">Phosphoprotein</keyword>
<evidence type="ECO:0000256" key="15">
    <source>
        <dbReference type="SAM" id="Phobius"/>
    </source>
</evidence>
<dbReference type="InterPro" id="IPR005467">
    <property type="entry name" value="His_kinase_dom"/>
</dbReference>
<evidence type="ECO:0000256" key="2">
    <source>
        <dbReference type="ARBA" id="ARBA00004651"/>
    </source>
</evidence>
<dbReference type="InterPro" id="IPR003594">
    <property type="entry name" value="HATPase_dom"/>
</dbReference>
<dbReference type="SUPFAM" id="SSF103190">
    <property type="entry name" value="Sensory domain-like"/>
    <property type="match status" value="1"/>
</dbReference>
<comment type="subcellular location">
    <subcellularLocation>
        <location evidence="2">Cell membrane</location>
        <topology evidence="2">Multi-pass membrane protein</topology>
    </subcellularLocation>
</comment>
<dbReference type="SUPFAM" id="SSF55874">
    <property type="entry name" value="ATPase domain of HSP90 chaperone/DNA topoisomerase II/histidine kinase"/>
    <property type="match status" value="1"/>
</dbReference>
<evidence type="ECO:0000256" key="14">
    <source>
        <dbReference type="SAM" id="MobiDB-lite"/>
    </source>
</evidence>
<keyword evidence="4" id="KW-1003">Cell membrane</keyword>
<dbReference type="PANTHER" id="PTHR43065">
    <property type="entry name" value="SENSOR HISTIDINE KINASE"/>
    <property type="match status" value="1"/>
</dbReference>
<dbReference type="Pfam" id="PF17203">
    <property type="entry name" value="sCache_3_2"/>
    <property type="match status" value="1"/>
</dbReference>
<evidence type="ECO:0000256" key="1">
    <source>
        <dbReference type="ARBA" id="ARBA00000085"/>
    </source>
</evidence>
<evidence type="ECO:0000256" key="6">
    <source>
        <dbReference type="ARBA" id="ARBA00022679"/>
    </source>
</evidence>
<evidence type="ECO:0000256" key="9">
    <source>
        <dbReference type="ARBA" id="ARBA00022777"/>
    </source>
</evidence>
<keyword evidence="10" id="KW-0067">ATP-binding</keyword>
<dbReference type="Gene3D" id="3.30.450.20">
    <property type="entry name" value="PAS domain"/>
    <property type="match status" value="2"/>
</dbReference>
<feature type="compositionally biased region" description="Basic and acidic residues" evidence="14">
    <location>
        <begin position="543"/>
        <end position="552"/>
    </location>
</feature>
<evidence type="ECO:0000256" key="3">
    <source>
        <dbReference type="ARBA" id="ARBA00012438"/>
    </source>
</evidence>
<dbReference type="PRINTS" id="PR00344">
    <property type="entry name" value="BCTRLSENSOR"/>
</dbReference>
<dbReference type="PANTHER" id="PTHR43065:SF10">
    <property type="entry name" value="PEROXIDE STRESS-ACTIVATED HISTIDINE KINASE MAK3"/>
    <property type="match status" value="1"/>
</dbReference>
<keyword evidence="9 18" id="KW-0418">Kinase</keyword>
<dbReference type="Gene3D" id="1.10.287.130">
    <property type="match status" value="1"/>
</dbReference>
<evidence type="ECO:0000313" key="18">
    <source>
        <dbReference type="EMBL" id="KAA2252565.1"/>
    </source>
</evidence>
<dbReference type="SMART" id="SM00387">
    <property type="entry name" value="HATPase_c"/>
    <property type="match status" value="1"/>
</dbReference>
<keyword evidence="13 15" id="KW-0472">Membrane</keyword>
<evidence type="ECO:0000256" key="11">
    <source>
        <dbReference type="ARBA" id="ARBA00022989"/>
    </source>
</evidence>
<dbReference type="OrthoDB" id="9792686at2"/>
<dbReference type="AlphaFoldDB" id="A0A5B2WMA0"/>
<evidence type="ECO:0000256" key="7">
    <source>
        <dbReference type="ARBA" id="ARBA00022692"/>
    </source>
</evidence>
<dbReference type="CDD" id="cd00130">
    <property type="entry name" value="PAS"/>
    <property type="match status" value="1"/>
</dbReference>
<dbReference type="GO" id="GO:0000155">
    <property type="term" value="F:phosphorelay sensor kinase activity"/>
    <property type="evidence" value="ECO:0007669"/>
    <property type="project" value="InterPro"/>
</dbReference>
<dbReference type="EMBL" id="VUOB01000074">
    <property type="protein sequence ID" value="KAA2252565.1"/>
    <property type="molecule type" value="Genomic_DNA"/>
</dbReference>
<evidence type="ECO:0000256" key="10">
    <source>
        <dbReference type="ARBA" id="ARBA00022840"/>
    </source>
</evidence>
<evidence type="ECO:0000256" key="4">
    <source>
        <dbReference type="ARBA" id="ARBA00022475"/>
    </source>
</evidence>
<organism evidence="18 19">
    <name type="scientific">Solihabitans fulvus</name>
    <dbReference type="NCBI Taxonomy" id="1892852"/>
    <lineage>
        <taxon>Bacteria</taxon>
        <taxon>Bacillati</taxon>
        <taxon>Actinomycetota</taxon>
        <taxon>Actinomycetes</taxon>
        <taxon>Pseudonocardiales</taxon>
        <taxon>Pseudonocardiaceae</taxon>
        <taxon>Solihabitans</taxon>
    </lineage>
</organism>
<feature type="domain" description="PAS" evidence="17">
    <location>
        <begin position="216"/>
        <end position="253"/>
    </location>
</feature>
<dbReference type="Proteomes" id="UP000323454">
    <property type="component" value="Unassembled WGS sequence"/>
</dbReference>